<feature type="transmembrane region" description="Helical" evidence="1">
    <location>
        <begin position="135"/>
        <end position="152"/>
    </location>
</feature>
<feature type="transmembrane region" description="Helical" evidence="1">
    <location>
        <begin position="200"/>
        <end position="220"/>
    </location>
</feature>
<proteinExistence type="predicted"/>
<keyword evidence="1" id="KW-0472">Membrane</keyword>
<dbReference type="PANTHER" id="PTHR33979:SF2">
    <property type="entry name" value="PEPTIDASE M50B-LIKE-DOMAIN-CONTAINING PROTEIN"/>
    <property type="match status" value="1"/>
</dbReference>
<keyword evidence="1" id="KW-0812">Transmembrane</keyword>
<feature type="transmembrane region" description="Helical" evidence="1">
    <location>
        <begin position="159"/>
        <end position="180"/>
    </location>
</feature>
<protein>
    <submittedName>
        <fullName evidence="2">M50 family metallopeptidase</fullName>
    </submittedName>
</protein>
<reference evidence="2" key="1">
    <citation type="submission" date="2022-07" db="EMBL/GenBank/DDBJ databases">
        <title>Tahibacter sp., a new gammaproteobacterium isolated from the silt sample collected at pig farm.</title>
        <authorList>
            <person name="Chen H."/>
        </authorList>
    </citation>
    <scope>NUCLEOTIDE SEQUENCE</scope>
    <source>
        <strain evidence="2">P2K</strain>
    </source>
</reference>
<evidence type="ECO:0000256" key="1">
    <source>
        <dbReference type="SAM" id="Phobius"/>
    </source>
</evidence>
<dbReference type="Proteomes" id="UP001165498">
    <property type="component" value="Unassembled WGS sequence"/>
</dbReference>
<dbReference type="PANTHER" id="PTHR33979">
    <property type="entry name" value="OS02G0221600 PROTEIN"/>
    <property type="match status" value="1"/>
</dbReference>
<evidence type="ECO:0000313" key="2">
    <source>
        <dbReference type="EMBL" id="MCQ4165975.1"/>
    </source>
</evidence>
<feature type="transmembrane region" description="Helical" evidence="1">
    <location>
        <begin position="112"/>
        <end position="129"/>
    </location>
</feature>
<dbReference type="RefSeq" id="WP_255915163.1">
    <property type="nucleotide sequence ID" value="NZ_JANFQO010000013.1"/>
</dbReference>
<dbReference type="EMBL" id="JANFQO010000013">
    <property type="protein sequence ID" value="MCQ4165975.1"/>
    <property type="molecule type" value="Genomic_DNA"/>
</dbReference>
<keyword evidence="3" id="KW-1185">Reference proteome</keyword>
<feature type="transmembrane region" description="Helical" evidence="1">
    <location>
        <begin position="83"/>
        <end position="105"/>
    </location>
</feature>
<gene>
    <name evidence="2" type="ORF">NM961_14735</name>
</gene>
<sequence length="239" mass="25130">MSGFSDGWRWTELAGLAGLTLILLVLAQVPGVGLLVYPFRLFGTFVHEISHGLAALATGGDFHRFTVSPDLSGLAWSAGGWRWVISSAGYVGSAVFGGVLILAAARGIAARHLLLALGIGLAVLCLLFVRNLFGIVTGLGLAALLFLAGSRLRPPWSDLTLLVLALQLVLDGFNSLFILLRLSAASNVQTDAMSMAQATGIPAVIWTVIWAAVSLAMLAWTLRAAYRKRAAPAVAAPVR</sequence>
<comment type="caution">
    <text evidence="2">The sequence shown here is derived from an EMBL/GenBank/DDBJ whole genome shotgun (WGS) entry which is preliminary data.</text>
</comment>
<organism evidence="2 3">
    <name type="scientific">Tahibacter harae</name>
    <dbReference type="NCBI Taxonomy" id="2963937"/>
    <lineage>
        <taxon>Bacteria</taxon>
        <taxon>Pseudomonadati</taxon>
        <taxon>Pseudomonadota</taxon>
        <taxon>Gammaproteobacteria</taxon>
        <taxon>Lysobacterales</taxon>
        <taxon>Rhodanobacteraceae</taxon>
        <taxon>Tahibacter</taxon>
    </lineage>
</organism>
<accession>A0ABT1QUK8</accession>
<keyword evidence="1" id="KW-1133">Transmembrane helix</keyword>
<dbReference type="InterPro" id="IPR049500">
    <property type="entry name" value="Peptidase_M50B-like"/>
</dbReference>
<name>A0ABT1QUK8_9GAMM</name>
<evidence type="ECO:0000313" key="3">
    <source>
        <dbReference type="Proteomes" id="UP001165498"/>
    </source>
</evidence>
<dbReference type="Pfam" id="PF13398">
    <property type="entry name" value="Peptidase_M50B"/>
    <property type="match status" value="1"/>
</dbReference>